<evidence type="ECO:0000313" key="2">
    <source>
        <dbReference type="Proteomes" id="UP001434883"/>
    </source>
</evidence>
<comment type="caution">
    <text evidence="1">The sequence shown here is derived from an EMBL/GenBank/DDBJ whole genome shotgun (WGS) entry which is preliminary data.</text>
</comment>
<protein>
    <submittedName>
        <fullName evidence="1">Uncharacterized protein</fullName>
    </submittedName>
</protein>
<name>A0ABV0RE06_9TELE</name>
<organism evidence="1 2">
    <name type="scientific">Xenoophorus captivus</name>
    <dbReference type="NCBI Taxonomy" id="1517983"/>
    <lineage>
        <taxon>Eukaryota</taxon>
        <taxon>Metazoa</taxon>
        <taxon>Chordata</taxon>
        <taxon>Craniata</taxon>
        <taxon>Vertebrata</taxon>
        <taxon>Euteleostomi</taxon>
        <taxon>Actinopterygii</taxon>
        <taxon>Neopterygii</taxon>
        <taxon>Teleostei</taxon>
        <taxon>Neoteleostei</taxon>
        <taxon>Acanthomorphata</taxon>
        <taxon>Ovalentaria</taxon>
        <taxon>Atherinomorphae</taxon>
        <taxon>Cyprinodontiformes</taxon>
        <taxon>Goodeidae</taxon>
        <taxon>Xenoophorus</taxon>
    </lineage>
</organism>
<gene>
    <name evidence="1" type="ORF">XENOCAPTIV_028780</name>
</gene>
<dbReference type="EMBL" id="JAHRIN010042811">
    <property type="protein sequence ID" value="MEQ2206389.1"/>
    <property type="molecule type" value="Genomic_DNA"/>
</dbReference>
<sequence length="145" mass="16653">MNKLLLVAPHKISDSAVKRIKRLSTSQGELRDHQKDLEETDSFTLETVSNALNYSGLYAHSLSRTPLLKKKVLSCLRFAAEDLHTPVTYRECIIGQIRPKLNCLDVFGGRMVLHMPPKTSRQKWRLKLRTSWCGLSNGMWQILYN</sequence>
<dbReference type="Proteomes" id="UP001434883">
    <property type="component" value="Unassembled WGS sequence"/>
</dbReference>
<accession>A0ABV0RE06</accession>
<reference evidence="1 2" key="1">
    <citation type="submission" date="2021-06" db="EMBL/GenBank/DDBJ databases">
        <authorList>
            <person name="Palmer J.M."/>
        </authorList>
    </citation>
    <scope>NUCLEOTIDE SEQUENCE [LARGE SCALE GENOMIC DNA]</scope>
    <source>
        <strain evidence="1 2">XC_2019</strain>
        <tissue evidence="1">Muscle</tissue>
    </source>
</reference>
<proteinExistence type="predicted"/>
<keyword evidence="2" id="KW-1185">Reference proteome</keyword>
<evidence type="ECO:0000313" key="1">
    <source>
        <dbReference type="EMBL" id="MEQ2206389.1"/>
    </source>
</evidence>